<evidence type="ECO:0000313" key="2">
    <source>
        <dbReference type="Proteomes" id="UP000658320"/>
    </source>
</evidence>
<comment type="caution">
    <text evidence="1">The sequence shown here is derived from an EMBL/GenBank/DDBJ whole genome shotgun (WGS) entry which is preliminary data.</text>
</comment>
<dbReference type="EMBL" id="BMSX01000001">
    <property type="protein sequence ID" value="GGQ94196.1"/>
    <property type="molecule type" value="Genomic_DNA"/>
</dbReference>
<protein>
    <submittedName>
        <fullName evidence="1">Uncharacterized protein</fullName>
    </submittedName>
</protein>
<proteinExistence type="predicted"/>
<accession>A0A918BVH5</accession>
<reference evidence="1" key="1">
    <citation type="journal article" date="2014" name="Int. J. Syst. Evol. Microbiol.">
        <title>Complete genome sequence of Corynebacterium casei LMG S-19264T (=DSM 44701T), isolated from a smear-ripened cheese.</title>
        <authorList>
            <consortium name="US DOE Joint Genome Institute (JGI-PGF)"/>
            <person name="Walter F."/>
            <person name="Albersmeier A."/>
            <person name="Kalinowski J."/>
            <person name="Ruckert C."/>
        </authorList>
    </citation>
    <scope>NUCLEOTIDE SEQUENCE</scope>
    <source>
        <strain evidence="1">JCM 4346</strain>
    </source>
</reference>
<gene>
    <name evidence="1" type="ORF">GCM10010251_06270</name>
</gene>
<organism evidence="1 2">
    <name type="scientific">Streptomyces aurantiogriseus</name>
    <dbReference type="NCBI Taxonomy" id="66870"/>
    <lineage>
        <taxon>Bacteria</taxon>
        <taxon>Bacillati</taxon>
        <taxon>Actinomycetota</taxon>
        <taxon>Actinomycetes</taxon>
        <taxon>Kitasatosporales</taxon>
        <taxon>Streptomycetaceae</taxon>
        <taxon>Streptomyces</taxon>
    </lineage>
</organism>
<sequence>MWTTGGPTARRWLTNPAHTADILCATAPTLPTRPTWQSRLPDFAYRRMCG</sequence>
<dbReference type="AlphaFoldDB" id="A0A918BVH5"/>
<reference evidence="1" key="2">
    <citation type="submission" date="2020-09" db="EMBL/GenBank/DDBJ databases">
        <authorList>
            <person name="Sun Q."/>
            <person name="Ohkuma M."/>
        </authorList>
    </citation>
    <scope>NUCLEOTIDE SEQUENCE</scope>
    <source>
        <strain evidence="1">JCM 4346</strain>
    </source>
</reference>
<dbReference type="Proteomes" id="UP000658320">
    <property type="component" value="Unassembled WGS sequence"/>
</dbReference>
<name>A0A918BVH5_9ACTN</name>
<keyword evidence="2" id="KW-1185">Reference proteome</keyword>
<evidence type="ECO:0000313" key="1">
    <source>
        <dbReference type="EMBL" id="GGQ94196.1"/>
    </source>
</evidence>